<dbReference type="Proteomes" id="UP001234297">
    <property type="component" value="Chromosome 8"/>
</dbReference>
<reference evidence="1 2" key="1">
    <citation type="journal article" date="2022" name="Hortic Res">
        <title>A haplotype resolved chromosomal level avocado genome allows analysis of novel avocado genes.</title>
        <authorList>
            <person name="Nath O."/>
            <person name="Fletcher S.J."/>
            <person name="Hayward A."/>
            <person name="Shaw L.M."/>
            <person name="Masouleh A.K."/>
            <person name="Furtado A."/>
            <person name="Henry R.J."/>
            <person name="Mitter N."/>
        </authorList>
    </citation>
    <scope>NUCLEOTIDE SEQUENCE [LARGE SCALE GENOMIC DNA]</scope>
    <source>
        <strain evidence="2">cv. Hass</strain>
    </source>
</reference>
<protein>
    <submittedName>
        <fullName evidence="1">Uncharacterized protein</fullName>
    </submittedName>
</protein>
<gene>
    <name evidence="1" type="ORF">MRB53_027396</name>
</gene>
<proteinExistence type="predicted"/>
<sequence length="274" mass="30009">MEELEEVEAKGFLPNLGKGLGSVVQTRDGGYLAAMNRFETEVLRKEMPRIAMQISKPLILPLENSASGFEVFQKIAPMGVEELASKVLSATGERISTGIWNVREEPMTLEEVLAFSLQKTEVMAVEALKIQAEIAEEEAPFDVSPLLGKTGGKDADRLLASAVSLEEWVKNGGLASKDEPRTLTLLVVVQLRDPLRRYEAVGSPVIALIQATCVDAANVQEEERYKVASFHIGGLKVRAGGKRNAWDAEKQRPTAMQWLLAYGSRKAAKKGKNM</sequence>
<name>A0ACC2LL06_PERAE</name>
<accession>A0ACC2LL06</accession>
<evidence type="ECO:0000313" key="2">
    <source>
        <dbReference type="Proteomes" id="UP001234297"/>
    </source>
</evidence>
<comment type="caution">
    <text evidence="1">The sequence shown here is derived from an EMBL/GenBank/DDBJ whole genome shotgun (WGS) entry which is preliminary data.</text>
</comment>
<evidence type="ECO:0000313" key="1">
    <source>
        <dbReference type="EMBL" id="KAJ8634060.1"/>
    </source>
</evidence>
<dbReference type="EMBL" id="CM056816">
    <property type="protein sequence ID" value="KAJ8634060.1"/>
    <property type="molecule type" value="Genomic_DNA"/>
</dbReference>
<keyword evidence="2" id="KW-1185">Reference proteome</keyword>
<organism evidence="1 2">
    <name type="scientific">Persea americana</name>
    <name type="common">Avocado</name>
    <dbReference type="NCBI Taxonomy" id="3435"/>
    <lineage>
        <taxon>Eukaryota</taxon>
        <taxon>Viridiplantae</taxon>
        <taxon>Streptophyta</taxon>
        <taxon>Embryophyta</taxon>
        <taxon>Tracheophyta</taxon>
        <taxon>Spermatophyta</taxon>
        <taxon>Magnoliopsida</taxon>
        <taxon>Magnoliidae</taxon>
        <taxon>Laurales</taxon>
        <taxon>Lauraceae</taxon>
        <taxon>Persea</taxon>
    </lineage>
</organism>